<name>A0AAI8YRF4_9PEZI</name>
<comment type="similarity">
    <text evidence="1">Belongs to the peptidase S33 family.</text>
</comment>
<protein>
    <submittedName>
        <fullName evidence="5">Alpha beta-hydrolase</fullName>
    </submittedName>
</protein>
<evidence type="ECO:0000256" key="1">
    <source>
        <dbReference type="ARBA" id="ARBA00010088"/>
    </source>
</evidence>
<dbReference type="SUPFAM" id="SSF53474">
    <property type="entry name" value="alpha/beta-Hydrolases"/>
    <property type="match status" value="1"/>
</dbReference>
<accession>A0AAI8YRF4</accession>
<dbReference type="InterPro" id="IPR029058">
    <property type="entry name" value="AB_hydrolase_fold"/>
</dbReference>
<feature type="active site" description="Proton donor" evidence="3">
    <location>
        <position position="312"/>
    </location>
</feature>
<dbReference type="Gene3D" id="3.40.50.1820">
    <property type="entry name" value="alpha/beta hydrolase"/>
    <property type="match status" value="1"/>
</dbReference>
<evidence type="ECO:0000256" key="2">
    <source>
        <dbReference type="ARBA" id="ARBA00022801"/>
    </source>
</evidence>
<dbReference type="GO" id="GO:0004301">
    <property type="term" value="F:epoxide hydrolase activity"/>
    <property type="evidence" value="ECO:0007669"/>
    <property type="project" value="TreeGrafter"/>
</dbReference>
<dbReference type="InterPro" id="IPR000639">
    <property type="entry name" value="Epox_hydrolase-like"/>
</dbReference>
<evidence type="ECO:0000313" key="6">
    <source>
        <dbReference type="Proteomes" id="UP001296104"/>
    </source>
</evidence>
<dbReference type="PIRSF" id="PIRSF001112">
    <property type="entry name" value="Epoxide_hydrolase"/>
    <property type="match status" value="1"/>
</dbReference>
<feature type="active site" description="Nucleophile" evidence="3">
    <location>
        <position position="188"/>
    </location>
</feature>
<keyword evidence="6" id="KW-1185">Reference proteome</keyword>
<dbReference type="Pfam" id="PF06441">
    <property type="entry name" value="EHN"/>
    <property type="match status" value="1"/>
</dbReference>
<dbReference type="AlphaFoldDB" id="A0AAI8YRF4"/>
<sequence length="393" mass="44896">MSGHTRAKTVVTAVIPFTPGFSPSDISRLEKTLKETRPPREDVVPGAGNDYGMPTEWAQSLFSYWTNKYSLENAMSRIQQWPHFMTHIEEMSIHFVHQKSKHQNAIPLLCCHGWPGSFYEFSEVITPLAEGDGSGKGPVFDVVVPSLPGFCWSSAPQRRGWTMKDTARIFHKLMTRLGHDKYCVQAGDWGQFIARELGAKYADSCKVIHLNYCPGALPEGVELTERERKCAAKGQDWRTAHVGYAVLMRTRPQTLGWMLIDNPLGLMSFVGEKFEEAASPSVSSTAPWMDHVLTTVCLYYFTRCIMTSCLPYYENIRHDQFAEFAIRNENRIKCPFGYTSMWYDTAPNSKRAVERTGNLVWYRERDYAGHFACLEDPKGMCEDIREVVEKHFR</sequence>
<feature type="active site" description="Proton acceptor" evidence="3">
    <location>
        <position position="370"/>
    </location>
</feature>
<organism evidence="5 6">
    <name type="scientific">Lecanosticta acicola</name>
    <dbReference type="NCBI Taxonomy" id="111012"/>
    <lineage>
        <taxon>Eukaryota</taxon>
        <taxon>Fungi</taxon>
        <taxon>Dikarya</taxon>
        <taxon>Ascomycota</taxon>
        <taxon>Pezizomycotina</taxon>
        <taxon>Dothideomycetes</taxon>
        <taxon>Dothideomycetidae</taxon>
        <taxon>Mycosphaerellales</taxon>
        <taxon>Mycosphaerellaceae</taxon>
        <taxon>Lecanosticta</taxon>
    </lineage>
</organism>
<gene>
    <name evidence="5" type="ORF">LECACI_7A000521</name>
</gene>
<reference evidence="5" key="1">
    <citation type="submission" date="2023-11" db="EMBL/GenBank/DDBJ databases">
        <authorList>
            <person name="Alioto T."/>
            <person name="Alioto T."/>
            <person name="Gomez Garrido J."/>
        </authorList>
    </citation>
    <scope>NUCLEOTIDE SEQUENCE</scope>
</reference>
<dbReference type="GO" id="GO:0097176">
    <property type="term" value="P:epoxide metabolic process"/>
    <property type="evidence" value="ECO:0007669"/>
    <property type="project" value="TreeGrafter"/>
</dbReference>
<evidence type="ECO:0000259" key="4">
    <source>
        <dbReference type="Pfam" id="PF06441"/>
    </source>
</evidence>
<feature type="domain" description="Epoxide hydrolase N-terminal" evidence="4">
    <location>
        <begin position="16"/>
        <end position="121"/>
    </location>
</feature>
<comment type="caution">
    <text evidence="5">The sequence shown here is derived from an EMBL/GenBank/DDBJ whole genome shotgun (WGS) entry which is preliminary data.</text>
</comment>
<evidence type="ECO:0000313" key="5">
    <source>
        <dbReference type="EMBL" id="CAK3777576.1"/>
    </source>
</evidence>
<evidence type="ECO:0000256" key="3">
    <source>
        <dbReference type="PIRSR" id="PIRSR001112-1"/>
    </source>
</evidence>
<dbReference type="PRINTS" id="PR00412">
    <property type="entry name" value="EPOXHYDRLASE"/>
</dbReference>
<dbReference type="InterPro" id="IPR010497">
    <property type="entry name" value="Epoxide_hydro_N"/>
</dbReference>
<dbReference type="InterPro" id="IPR016292">
    <property type="entry name" value="Epoxide_hydrolase"/>
</dbReference>
<dbReference type="PANTHER" id="PTHR21661:SF79">
    <property type="entry name" value="EPOXIDE HYDROLASE"/>
    <property type="match status" value="1"/>
</dbReference>
<keyword evidence="2" id="KW-0378">Hydrolase</keyword>
<dbReference type="PANTHER" id="PTHR21661">
    <property type="entry name" value="EPOXIDE HYDROLASE 1-RELATED"/>
    <property type="match status" value="1"/>
</dbReference>
<dbReference type="Proteomes" id="UP001296104">
    <property type="component" value="Unassembled WGS sequence"/>
</dbReference>
<proteinExistence type="inferred from homology"/>
<dbReference type="EMBL" id="CAVMBE010000002">
    <property type="protein sequence ID" value="CAK3777576.1"/>
    <property type="molecule type" value="Genomic_DNA"/>
</dbReference>